<protein>
    <recommendedName>
        <fullName evidence="3">DUF1778 domain-containing protein</fullName>
    </recommendedName>
</protein>
<organism evidence="1 2">
    <name type="scientific">Mesorhizobium argentiipisi</name>
    <dbReference type="NCBI Taxonomy" id="3015175"/>
    <lineage>
        <taxon>Bacteria</taxon>
        <taxon>Pseudomonadati</taxon>
        <taxon>Pseudomonadota</taxon>
        <taxon>Alphaproteobacteria</taxon>
        <taxon>Hyphomicrobiales</taxon>
        <taxon>Phyllobacteriaceae</taxon>
        <taxon>Mesorhizobium</taxon>
    </lineage>
</organism>
<proteinExistence type="predicted"/>
<gene>
    <name evidence="1" type="ORF">O7A05_09140</name>
</gene>
<evidence type="ECO:0000313" key="2">
    <source>
        <dbReference type="Proteomes" id="UP001366503"/>
    </source>
</evidence>
<dbReference type="Proteomes" id="UP001366503">
    <property type="component" value="Unassembled WGS sequence"/>
</dbReference>
<dbReference type="RefSeq" id="WP_337092664.1">
    <property type="nucleotide sequence ID" value="NZ_JAPYKO010000004.1"/>
</dbReference>
<comment type="caution">
    <text evidence="1">The sequence shown here is derived from an EMBL/GenBank/DDBJ whole genome shotgun (WGS) entry which is preliminary data.</text>
</comment>
<accession>A0ABU8K9C1</accession>
<dbReference type="EMBL" id="JAPYKO010000004">
    <property type="protein sequence ID" value="MEI9402328.1"/>
    <property type="molecule type" value="Genomic_DNA"/>
</dbReference>
<sequence length="73" mass="8028">MHYFSFRAACPNRAKLATMTKEAAADWAASASTECSEVSRLAEMETFFNLTRAETNALHRAAVDARVAARFAN</sequence>
<name>A0ABU8K9C1_9HYPH</name>
<keyword evidence="2" id="KW-1185">Reference proteome</keyword>
<evidence type="ECO:0000313" key="1">
    <source>
        <dbReference type="EMBL" id="MEI9402328.1"/>
    </source>
</evidence>
<reference evidence="1 2" key="1">
    <citation type="submission" date="2022-12" db="EMBL/GenBank/DDBJ databases">
        <authorList>
            <person name="Muema E."/>
        </authorList>
    </citation>
    <scope>NUCLEOTIDE SEQUENCE [LARGE SCALE GENOMIC DNA]</scope>
    <source>
        <strain evidence="2">1330</strain>
    </source>
</reference>
<evidence type="ECO:0008006" key="3">
    <source>
        <dbReference type="Google" id="ProtNLM"/>
    </source>
</evidence>